<dbReference type="InterPro" id="IPR016449">
    <property type="entry name" value="K_chnl_inward-rec_Kir"/>
</dbReference>
<dbReference type="AlphaFoldDB" id="A0A8J7DBW9"/>
<dbReference type="EMBL" id="JADEXG010000030">
    <property type="protein sequence ID" value="MBE9078277.1"/>
    <property type="molecule type" value="Genomic_DNA"/>
</dbReference>
<dbReference type="Gene3D" id="2.60.40.1400">
    <property type="entry name" value="G protein-activated inward rectifier potassium channel 1"/>
    <property type="match status" value="1"/>
</dbReference>
<evidence type="ECO:0000256" key="6">
    <source>
        <dbReference type="ARBA" id="ARBA00022958"/>
    </source>
</evidence>
<evidence type="ECO:0000313" key="14">
    <source>
        <dbReference type="EMBL" id="MBE9078277.1"/>
    </source>
</evidence>
<evidence type="ECO:0000259" key="13">
    <source>
        <dbReference type="Pfam" id="PF17655"/>
    </source>
</evidence>
<gene>
    <name evidence="14" type="ORF">IQ241_13405</name>
</gene>
<dbReference type="GO" id="GO:0034702">
    <property type="term" value="C:monoatomic ion channel complex"/>
    <property type="evidence" value="ECO:0007669"/>
    <property type="project" value="UniProtKB-KW"/>
</dbReference>
<name>A0A8J7DBW9_9CYAN</name>
<protein>
    <submittedName>
        <fullName evidence="14">ATP-sensitive inward rectifier potassium channel 10</fullName>
    </submittedName>
</protein>
<dbReference type="Proteomes" id="UP000636505">
    <property type="component" value="Unassembled WGS sequence"/>
</dbReference>
<dbReference type="GO" id="GO:1990573">
    <property type="term" value="P:potassium ion import across plasma membrane"/>
    <property type="evidence" value="ECO:0007669"/>
    <property type="project" value="TreeGrafter"/>
</dbReference>
<feature type="domain" description="Potassium channel" evidence="12">
    <location>
        <begin position="71"/>
        <end position="138"/>
    </location>
</feature>
<dbReference type="PANTHER" id="PTHR11767:SF102">
    <property type="entry name" value="INWARDLY RECTIFYING POTASSIUM CHANNEL 1, ISOFORM F"/>
    <property type="match status" value="1"/>
</dbReference>
<accession>A0A8J7DBW9</accession>
<dbReference type="RefSeq" id="WP_193907943.1">
    <property type="nucleotide sequence ID" value="NZ_JADEXG010000030.1"/>
</dbReference>
<keyword evidence="10 14" id="KW-0407">Ion channel</keyword>
<evidence type="ECO:0000256" key="1">
    <source>
        <dbReference type="ARBA" id="ARBA00004141"/>
    </source>
</evidence>
<keyword evidence="4 11" id="KW-0812">Transmembrane</keyword>
<comment type="subcellular location">
    <subcellularLocation>
        <location evidence="1">Membrane</location>
        <topology evidence="1">Multi-pass membrane protein</topology>
    </subcellularLocation>
</comment>
<evidence type="ECO:0000256" key="10">
    <source>
        <dbReference type="ARBA" id="ARBA00023303"/>
    </source>
</evidence>
<comment type="caution">
    <text evidence="14">The sequence shown here is derived from an EMBL/GenBank/DDBJ whole genome shotgun (WGS) entry which is preliminary data.</text>
</comment>
<evidence type="ECO:0000256" key="5">
    <source>
        <dbReference type="ARBA" id="ARBA00022882"/>
    </source>
</evidence>
<keyword evidence="15" id="KW-1185">Reference proteome</keyword>
<sequence>MSLRRSKAASREVANLSKVRIKVENGRFRVVGLGAWYSYWRDPYHLMLTIPWPGFIAITSGLYLLGNALFALAYLAGGDAIVNAEPGSFQDAFFFSVQTLASIGYGAMHPANLYADILVTLEALTGLLGVAVLTGLAFARFSRPTARVMFSQVAVITQFEGIPTLMFRAANERRNQISEAQLRVYIMRDEVSAEGQRLRRFHQLRLLRDQTPSFLLTWTAMHPIEPDSPLYGSTEASLQRHNATLAISFSGLDETVAQTIHARYSYAAPEIRWNSRFKDIFQYTDEGDRYIDYSNFHQTIPIDLPAP</sequence>
<evidence type="ECO:0000256" key="7">
    <source>
        <dbReference type="ARBA" id="ARBA00022989"/>
    </source>
</evidence>
<evidence type="ECO:0000256" key="11">
    <source>
        <dbReference type="SAM" id="Phobius"/>
    </source>
</evidence>
<feature type="transmembrane region" description="Helical" evidence="11">
    <location>
        <begin position="113"/>
        <end position="139"/>
    </location>
</feature>
<dbReference type="InterPro" id="IPR014756">
    <property type="entry name" value="Ig_E-set"/>
</dbReference>
<evidence type="ECO:0000256" key="2">
    <source>
        <dbReference type="ARBA" id="ARBA00022448"/>
    </source>
</evidence>
<dbReference type="Pfam" id="PF17655">
    <property type="entry name" value="IRK_C"/>
    <property type="match status" value="1"/>
</dbReference>
<dbReference type="GO" id="GO:0005242">
    <property type="term" value="F:inward rectifier potassium channel activity"/>
    <property type="evidence" value="ECO:0007669"/>
    <property type="project" value="InterPro"/>
</dbReference>
<dbReference type="SUPFAM" id="SSF81296">
    <property type="entry name" value="E set domains"/>
    <property type="match status" value="1"/>
</dbReference>
<evidence type="ECO:0000313" key="15">
    <source>
        <dbReference type="Proteomes" id="UP000636505"/>
    </source>
</evidence>
<keyword evidence="7 11" id="KW-1133">Transmembrane helix</keyword>
<dbReference type="GO" id="GO:0034765">
    <property type="term" value="P:regulation of monoatomic ion transmembrane transport"/>
    <property type="evidence" value="ECO:0007669"/>
    <property type="project" value="TreeGrafter"/>
</dbReference>
<evidence type="ECO:0000256" key="3">
    <source>
        <dbReference type="ARBA" id="ARBA00022538"/>
    </source>
</evidence>
<proteinExistence type="predicted"/>
<dbReference type="SUPFAM" id="SSF81324">
    <property type="entry name" value="Voltage-gated potassium channels"/>
    <property type="match status" value="1"/>
</dbReference>
<dbReference type="InterPro" id="IPR013099">
    <property type="entry name" value="K_chnl_dom"/>
</dbReference>
<organism evidence="14 15">
    <name type="scientific">Vasconcelosia minhoensis LEGE 07310</name>
    <dbReference type="NCBI Taxonomy" id="915328"/>
    <lineage>
        <taxon>Bacteria</taxon>
        <taxon>Bacillati</taxon>
        <taxon>Cyanobacteriota</taxon>
        <taxon>Cyanophyceae</taxon>
        <taxon>Nodosilineales</taxon>
        <taxon>Cymatolegaceae</taxon>
        <taxon>Vasconcelosia</taxon>
        <taxon>Vasconcelosia minhoensis</taxon>
    </lineage>
</organism>
<evidence type="ECO:0000256" key="9">
    <source>
        <dbReference type="ARBA" id="ARBA00023136"/>
    </source>
</evidence>
<evidence type="ECO:0000256" key="4">
    <source>
        <dbReference type="ARBA" id="ARBA00022692"/>
    </source>
</evidence>
<keyword evidence="2" id="KW-0813">Transport</keyword>
<dbReference type="PRINTS" id="PR01320">
    <property type="entry name" value="KIRCHANNEL"/>
</dbReference>
<dbReference type="InterPro" id="IPR013518">
    <property type="entry name" value="K_chnl_inward-rec_Kir_cyto"/>
</dbReference>
<dbReference type="Gene3D" id="1.10.287.70">
    <property type="match status" value="1"/>
</dbReference>
<keyword evidence="3" id="KW-0633">Potassium transport</keyword>
<dbReference type="GO" id="GO:0005886">
    <property type="term" value="C:plasma membrane"/>
    <property type="evidence" value="ECO:0007669"/>
    <property type="project" value="TreeGrafter"/>
</dbReference>
<keyword evidence="6" id="KW-0630">Potassium</keyword>
<evidence type="ECO:0000259" key="12">
    <source>
        <dbReference type="Pfam" id="PF07885"/>
    </source>
</evidence>
<dbReference type="InterPro" id="IPR041647">
    <property type="entry name" value="IRK_C"/>
</dbReference>
<keyword evidence="8" id="KW-0406">Ion transport</keyword>
<evidence type="ECO:0000256" key="8">
    <source>
        <dbReference type="ARBA" id="ARBA00023065"/>
    </source>
</evidence>
<dbReference type="PANTHER" id="PTHR11767">
    <property type="entry name" value="INWARD RECTIFIER POTASSIUM CHANNEL"/>
    <property type="match status" value="1"/>
</dbReference>
<dbReference type="Pfam" id="PF07885">
    <property type="entry name" value="Ion_trans_2"/>
    <property type="match status" value="1"/>
</dbReference>
<keyword evidence="9 11" id="KW-0472">Membrane</keyword>
<feature type="transmembrane region" description="Helical" evidence="11">
    <location>
        <begin position="50"/>
        <end position="76"/>
    </location>
</feature>
<reference evidence="14" key="1">
    <citation type="submission" date="2020-10" db="EMBL/GenBank/DDBJ databases">
        <authorList>
            <person name="Castelo-Branco R."/>
            <person name="Eusebio N."/>
            <person name="Adriana R."/>
            <person name="Vieira A."/>
            <person name="Brugerolle De Fraissinette N."/>
            <person name="Rezende De Castro R."/>
            <person name="Schneider M.P."/>
            <person name="Vasconcelos V."/>
            <person name="Leao P.N."/>
        </authorList>
    </citation>
    <scope>NUCLEOTIDE SEQUENCE</scope>
    <source>
        <strain evidence="14">LEGE 07310</strain>
    </source>
</reference>
<feature type="domain" description="Inward rectifier potassium channel C-terminal" evidence="13">
    <location>
        <begin position="148"/>
        <end position="305"/>
    </location>
</feature>
<keyword evidence="5" id="KW-0851">Voltage-gated channel</keyword>